<reference evidence="3" key="1">
    <citation type="submission" date="2012-06" db="EMBL/GenBank/DDBJ databases">
        <title>Complete sequence of chromosome of Desulfomonile tiedjei DSM 6799.</title>
        <authorList>
            <person name="Lucas S."/>
            <person name="Copeland A."/>
            <person name="Lapidus A."/>
            <person name="Glavina del Rio T."/>
            <person name="Dalin E."/>
            <person name="Tice H."/>
            <person name="Bruce D."/>
            <person name="Goodwin L."/>
            <person name="Pitluck S."/>
            <person name="Peters L."/>
            <person name="Ovchinnikova G."/>
            <person name="Zeytun A."/>
            <person name="Lu M."/>
            <person name="Kyrpides N."/>
            <person name="Mavromatis K."/>
            <person name="Ivanova N."/>
            <person name="Brettin T."/>
            <person name="Detter J.C."/>
            <person name="Han C."/>
            <person name="Larimer F."/>
            <person name="Land M."/>
            <person name="Hauser L."/>
            <person name="Markowitz V."/>
            <person name="Cheng J.-F."/>
            <person name="Hugenholtz P."/>
            <person name="Woyke T."/>
            <person name="Wu D."/>
            <person name="Spring S."/>
            <person name="Schroeder M."/>
            <person name="Brambilla E."/>
            <person name="Klenk H.-P."/>
            <person name="Eisen J.A."/>
        </authorList>
    </citation>
    <scope>NUCLEOTIDE SEQUENCE [LARGE SCALE GENOMIC DNA]</scope>
    <source>
        <strain evidence="3">ATCC 49306 / DSM 6799 / DCB-1</strain>
    </source>
</reference>
<evidence type="ECO:0000256" key="1">
    <source>
        <dbReference type="SAM" id="Phobius"/>
    </source>
</evidence>
<accession>I4CB73</accession>
<evidence type="ECO:0000313" key="3">
    <source>
        <dbReference type="Proteomes" id="UP000006055"/>
    </source>
</evidence>
<keyword evidence="1" id="KW-0472">Membrane</keyword>
<dbReference type="AlphaFoldDB" id="I4CB73"/>
<sequence length="195" mass="21606">MIFRVRGIIMSCELLIFELVKSALQVLVVLISTYLTYAIIIVPAWSALEHYKANNGVIDSAKANLGDVIDCVRSIDITDQDVLSKASKINVLVANLGRMIREKLVFVYPDLADRLRKDLENLENLVQPDVSGCEQGELESAEANKIFGSVDLIITQCEILKICLDEWVRRGISSSWCSRDTAASFSTDPGANIQN</sequence>
<keyword evidence="3" id="KW-1185">Reference proteome</keyword>
<keyword evidence="1" id="KW-1133">Transmembrane helix</keyword>
<dbReference type="KEGG" id="dti:Desti_4177"/>
<dbReference type="EMBL" id="CP003360">
    <property type="protein sequence ID" value="AFM26814.1"/>
    <property type="molecule type" value="Genomic_DNA"/>
</dbReference>
<dbReference type="Proteomes" id="UP000006055">
    <property type="component" value="Chromosome"/>
</dbReference>
<organism evidence="2 3">
    <name type="scientific">Desulfomonile tiedjei (strain ATCC 49306 / DSM 6799 / DCB-1)</name>
    <dbReference type="NCBI Taxonomy" id="706587"/>
    <lineage>
        <taxon>Bacteria</taxon>
        <taxon>Pseudomonadati</taxon>
        <taxon>Thermodesulfobacteriota</taxon>
        <taxon>Desulfomonilia</taxon>
        <taxon>Desulfomonilales</taxon>
        <taxon>Desulfomonilaceae</taxon>
        <taxon>Desulfomonile</taxon>
    </lineage>
</organism>
<evidence type="ECO:0000313" key="2">
    <source>
        <dbReference type="EMBL" id="AFM26814.1"/>
    </source>
</evidence>
<gene>
    <name evidence="2" type="ordered locus">Desti_4177</name>
</gene>
<keyword evidence="1" id="KW-0812">Transmembrane</keyword>
<feature type="transmembrane region" description="Helical" evidence="1">
    <location>
        <begin position="23"/>
        <end position="45"/>
    </location>
</feature>
<protein>
    <submittedName>
        <fullName evidence="2">Uncharacterized protein</fullName>
    </submittedName>
</protein>
<proteinExistence type="predicted"/>
<name>I4CB73_DESTA</name>
<dbReference type="HOGENOM" id="CLU_1394385_0_0_7"/>